<dbReference type="EMBL" id="FOMW01000003">
    <property type="protein sequence ID" value="SFD83087.1"/>
    <property type="molecule type" value="Genomic_DNA"/>
</dbReference>
<sequence length="188" mass="21387">FLFVVLSVTKVTRSRPNSEADTTSSLNTKCASLVARYEEVDPSNEPNRPHISSDIKFSKSVETKETKMRRNFQRAPPRIPLILFSTFRTKPPLRSFRLTRPAPRVCMFASPVKAYLRLVAQTRNPFLPEIQFFCGTNLSLFNINNLLRRLRPLGAEHIAPDRGSRERLVPLSPRCCGRKCPTPNLGSF</sequence>
<evidence type="ECO:0000313" key="1">
    <source>
        <dbReference type="EMBL" id="SFD83087.1"/>
    </source>
</evidence>
<dbReference type="Proteomes" id="UP000198977">
    <property type="component" value="Unassembled WGS sequence"/>
</dbReference>
<dbReference type="AlphaFoldDB" id="A0A1I1VJB0"/>
<keyword evidence="2" id="KW-1185">Reference proteome</keyword>
<accession>A0A1I1VJB0</accession>
<proteinExistence type="predicted"/>
<gene>
    <name evidence="1" type="ORF">SAMN04488523_1031</name>
</gene>
<name>A0A1I1VJB0_9RHOB</name>
<dbReference type="OrthoDB" id="7729890at2"/>
<protein>
    <submittedName>
        <fullName evidence="1">Uncharacterized protein</fullName>
    </submittedName>
</protein>
<evidence type="ECO:0000313" key="2">
    <source>
        <dbReference type="Proteomes" id="UP000198977"/>
    </source>
</evidence>
<feature type="non-terminal residue" evidence="1">
    <location>
        <position position="1"/>
    </location>
</feature>
<reference evidence="1 2" key="1">
    <citation type="submission" date="2016-10" db="EMBL/GenBank/DDBJ databases">
        <authorList>
            <person name="de Groot N.N."/>
        </authorList>
    </citation>
    <scope>NUCLEOTIDE SEQUENCE [LARGE SCALE GENOMIC DNA]</scope>
    <source>
        <strain evidence="1 2">DSM 11443</strain>
    </source>
</reference>
<organism evidence="1 2">
    <name type="scientific">Sulfitobacter brevis</name>
    <dbReference type="NCBI Taxonomy" id="74348"/>
    <lineage>
        <taxon>Bacteria</taxon>
        <taxon>Pseudomonadati</taxon>
        <taxon>Pseudomonadota</taxon>
        <taxon>Alphaproteobacteria</taxon>
        <taxon>Rhodobacterales</taxon>
        <taxon>Roseobacteraceae</taxon>
        <taxon>Sulfitobacter</taxon>
    </lineage>
</organism>